<protein>
    <recommendedName>
        <fullName evidence="3">Nucleotide-diphospho-sugar transferase domain-containing protein</fullName>
    </recommendedName>
</protein>
<dbReference type="SUPFAM" id="SSF48452">
    <property type="entry name" value="TPR-like"/>
    <property type="match status" value="1"/>
</dbReference>
<evidence type="ECO:0000313" key="2">
    <source>
        <dbReference type="Proteomes" id="UP001632037"/>
    </source>
</evidence>
<dbReference type="AlphaFoldDB" id="A0ABD3FS13"/>
<keyword evidence="2" id="KW-1185">Reference proteome</keyword>
<name>A0ABD3FS13_9STRA</name>
<dbReference type="Proteomes" id="UP001632037">
    <property type="component" value="Unassembled WGS sequence"/>
</dbReference>
<dbReference type="SUPFAM" id="SSF53448">
    <property type="entry name" value="Nucleotide-diphospho-sugar transferases"/>
    <property type="match status" value="1"/>
</dbReference>
<gene>
    <name evidence="1" type="ORF">V7S43_004920</name>
</gene>
<dbReference type="InterPro" id="IPR011990">
    <property type="entry name" value="TPR-like_helical_dom_sf"/>
</dbReference>
<comment type="caution">
    <text evidence="1">The sequence shown here is derived from an EMBL/GenBank/DDBJ whole genome shotgun (WGS) entry which is preliminary data.</text>
</comment>
<proteinExistence type="predicted"/>
<evidence type="ECO:0008006" key="3">
    <source>
        <dbReference type="Google" id="ProtNLM"/>
    </source>
</evidence>
<sequence length="441" mass="49326">MVGSRIASSSSADACWHARLAALLTASGKHDSAASHYRRALRGLDEAAVDGNPEDEAQLRKRRLQWQFELAATETKRGCHQEAIALYEEILATMPECVEVQVNLAAQLAIADASRLEEALGLCLRALTLRPNLAEAHYNRNMLLRRLGRQSEAVRVYWGYIARDIGVETPRESMPNDLARAVLFSEGVPQIGKSSYVGTEGTRCNQAIEEGGVTVVCVKWGMKYGPEYVNKLYNSVMRNSTGLQVAFACLTDSAEGIDPHENLNILELDDGWKGWWNKCQLFSSVTLTKLRALGHGKCFYLDLDTVVVGSMVDLLTWTPPLGVLALLKTDQMANEQREGGFNSSVVAWRVDEETTSLQFIYSFLQTHFATVSKYIFKFDHWLEMAHREACFLEDVFTDQIFEYRSIRGETIAPPPNAAIICFPLLPKPHQASVPWVAQHWV</sequence>
<evidence type="ECO:0000313" key="1">
    <source>
        <dbReference type="EMBL" id="KAL3669533.1"/>
    </source>
</evidence>
<accession>A0ABD3FS13</accession>
<dbReference type="EMBL" id="JBIMZQ010000008">
    <property type="protein sequence ID" value="KAL3669533.1"/>
    <property type="molecule type" value="Genomic_DNA"/>
</dbReference>
<organism evidence="1 2">
    <name type="scientific">Phytophthora oleae</name>
    <dbReference type="NCBI Taxonomy" id="2107226"/>
    <lineage>
        <taxon>Eukaryota</taxon>
        <taxon>Sar</taxon>
        <taxon>Stramenopiles</taxon>
        <taxon>Oomycota</taxon>
        <taxon>Peronosporomycetes</taxon>
        <taxon>Peronosporales</taxon>
        <taxon>Peronosporaceae</taxon>
        <taxon>Phytophthora</taxon>
    </lineage>
</organism>
<dbReference type="InterPro" id="IPR029044">
    <property type="entry name" value="Nucleotide-diphossugar_trans"/>
</dbReference>
<reference evidence="1 2" key="1">
    <citation type="submission" date="2024-09" db="EMBL/GenBank/DDBJ databases">
        <title>Genome sequencing and assembly of Phytophthora oleae, isolate VK10A, causative agent of rot of olive drupes.</title>
        <authorList>
            <person name="Conti Taguali S."/>
            <person name="Riolo M."/>
            <person name="La Spada F."/>
            <person name="Cacciola S.O."/>
            <person name="Dionisio G."/>
        </authorList>
    </citation>
    <scope>NUCLEOTIDE SEQUENCE [LARGE SCALE GENOMIC DNA]</scope>
    <source>
        <strain evidence="1 2">VK10A</strain>
    </source>
</reference>
<dbReference type="Gene3D" id="1.25.40.10">
    <property type="entry name" value="Tetratricopeptide repeat domain"/>
    <property type="match status" value="1"/>
</dbReference>